<dbReference type="Pfam" id="PF21071">
    <property type="entry name" value="LARP1_HEAT"/>
    <property type="match status" value="1"/>
</dbReference>
<feature type="region of interest" description="Disordered" evidence="1">
    <location>
        <begin position="188"/>
        <end position="226"/>
    </location>
</feature>
<organism evidence="2 3">
    <name type="scientific">Phyllachora maydis</name>
    <dbReference type="NCBI Taxonomy" id="1825666"/>
    <lineage>
        <taxon>Eukaryota</taxon>
        <taxon>Fungi</taxon>
        <taxon>Dikarya</taxon>
        <taxon>Ascomycota</taxon>
        <taxon>Pezizomycotina</taxon>
        <taxon>Sordariomycetes</taxon>
        <taxon>Sordariomycetidae</taxon>
        <taxon>Phyllachorales</taxon>
        <taxon>Phyllachoraceae</taxon>
        <taxon>Phyllachora</taxon>
    </lineage>
</organism>
<dbReference type="EMBL" id="JAQQPM010000006">
    <property type="protein sequence ID" value="KAK2073125.1"/>
    <property type="molecule type" value="Genomic_DNA"/>
</dbReference>
<feature type="compositionally biased region" description="Basic and acidic residues" evidence="1">
    <location>
        <begin position="1"/>
        <end position="16"/>
    </location>
</feature>
<sequence>MVKGKSEGGKFSRGDGSKTPGDARLIPGYQWPPKSEYVKEIGAPPNYRAKNGRQNNGWAQFVLPMDERDDTAKNEGPQRYIYRSFHSLNVHYPPHVMPVYRSAPAQMYHPASFAPEEQMYATVYGNDHPINPLLNGTAANGYVSASGSQLSAAVPEFSPVSTSPVVVKLEDLTNFQDDKLQNLVLVTSGPEPGSPARVDSVKLNGSAKAVPGQEGDKESPENIVNGNRVSLPPIQIAWSDGEPPSSAVSVGKVTAAYGPFRQQALDARESAAPGETPRKMMELYCFWLKFLTTHFNDKVYEEFRNVALNDARKAVPSKFGLSKLLEYFEFLLDETQTSKPWKSELQTPPSIIRLHAEEARLAELGPLPTMHQ</sequence>
<dbReference type="GO" id="GO:0048255">
    <property type="term" value="P:mRNA stabilization"/>
    <property type="evidence" value="ECO:0007669"/>
    <property type="project" value="InterPro"/>
</dbReference>
<proteinExistence type="predicted"/>
<dbReference type="AlphaFoldDB" id="A0AAD9MFJ0"/>
<accession>A0AAD9MFJ0</accession>
<evidence type="ECO:0000313" key="2">
    <source>
        <dbReference type="EMBL" id="KAK2073125.1"/>
    </source>
</evidence>
<evidence type="ECO:0000313" key="3">
    <source>
        <dbReference type="Proteomes" id="UP001217918"/>
    </source>
</evidence>
<reference evidence="2" key="1">
    <citation type="journal article" date="2023" name="Mol. Plant Microbe Interact.">
        <title>Elucidating the Obligate Nature and Biological Capacity of an Invasive Fungal Corn Pathogen.</title>
        <authorList>
            <person name="MacCready J.S."/>
            <person name="Roggenkamp E.M."/>
            <person name="Gdanetz K."/>
            <person name="Chilvers M.I."/>
        </authorList>
    </citation>
    <scope>NUCLEOTIDE SEQUENCE</scope>
    <source>
        <strain evidence="2">PM02</strain>
    </source>
</reference>
<gene>
    <name evidence="2" type="ORF">P8C59_007429</name>
</gene>
<dbReference type="GO" id="GO:0000339">
    <property type="term" value="F:RNA cap binding"/>
    <property type="evidence" value="ECO:0007669"/>
    <property type="project" value="InterPro"/>
</dbReference>
<evidence type="ECO:0000256" key="1">
    <source>
        <dbReference type="SAM" id="MobiDB-lite"/>
    </source>
</evidence>
<keyword evidence="3" id="KW-1185">Reference proteome</keyword>
<dbReference type="InterPro" id="IPR006607">
    <property type="entry name" value="DM15"/>
</dbReference>
<dbReference type="Proteomes" id="UP001217918">
    <property type="component" value="Unassembled WGS sequence"/>
</dbReference>
<name>A0AAD9MFJ0_9PEZI</name>
<comment type="caution">
    <text evidence="2">The sequence shown here is derived from an EMBL/GenBank/DDBJ whole genome shotgun (WGS) entry which is preliminary data.</text>
</comment>
<protein>
    <submittedName>
        <fullName evidence="2">Uncharacterized protein</fullName>
    </submittedName>
</protein>
<feature type="region of interest" description="Disordered" evidence="1">
    <location>
        <begin position="1"/>
        <end position="30"/>
    </location>
</feature>